<comment type="caution">
    <text evidence="4">The sequence shown here is derived from an EMBL/GenBank/DDBJ whole genome shotgun (WGS) entry which is preliminary data.</text>
</comment>
<dbReference type="EMBL" id="JAMQBK010000031">
    <property type="protein sequence ID" value="MCM2371495.1"/>
    <property type="molecule type" value="Genomic_DNA"/>
</dbReference>
<dbReference type="RefSeq" id="WP_250929123.1">
    <property type="nucleotide sequence ID" value="NZ_JAMQBK010000031.1"/>
</dbReference>
<keyword evidence="5" id="KW-1185">Reference proteome</keyword>
<dbReference type="PANTHER" id="PTHR12526">
    <property type="entry name" value="GLYCOSYLTRANSFERASE"/>
    <property type="match status" value="1"/>
</dbReference>
<name>A0ABT0U3L1_9BACT</name>
<dbReference type="InterPro" id="IPR028098">
    <property type="entry name" value="Glyco_trans_4-like_N"/>
</dbReference>
<feature type="region of interest" description="Disordered" evidence="1">
    <location>
        <begin position="45"/>
        <end position="89"/>
    </location>
</feature>
<proteinExistence type="predicted"/>
<dbReference type="Pfam" id="PF13579">
    <property type="entry name" value="Glyco_trans_4_4"/>
    <property type="match status" value="1"/>
</dbReference>
<dbReference type="Proteomes" id="UP001202961">
    <property type="component" value="Unassembled WGS sequence"/>
</dbReference>
<reference evidence="4 5" key="1">
    <citation type="journal article" date="2022" name="Syst. Appl. Microbiol.">
        <title>Rhodopirellula aestuarii sp. nov., a novel member of the genus Rhodopirellula isolated from brackish sediments collected in the Tagus River estuary, Portugal.</title>
        <authorList>
            <person name="Vitorino I.R."/>
            <person name="Klimek D."/>
            <person name="Calusinska M."/>
            <person name="Lobo-da-Cunha A."/>
            <person name="Vasconcelos V."/>
            <person name="Lage O.M."/>
        </authorList>
    </citation>
    <scope>NUCLEOTIDE SEQUENCE [LARGE SCALE GENOMIC DNA]</scope>
    <source>
        <strain evidence="4 5">ICT_H3.1</strain>
    </source>
</reference>
<dbReference type="Pfam" id="PF00534">
    <property type="entry name" value="Glycos_transf_1"/>
    <property type="match status" value="1"/>
</dbReference>
<evidence type="ECO:0000259" key="2">
    <source>
        <dbReference type="Pfam" id="PF00534"/>
    </source>
</evidence>
<feature type="domain" description="Glycosyltransferase subfamily 4-like N-terminal" evidence="3">
    <location>
        <begin position="75"/>
        <end position="224"/>
    </location>
</feature>
<evidence type="ECO:0000256" key="1">
    <source>
        <dbReference type="SAM" id="MobiDB-lite"/>
    </source>
</evidence>
<organism evidence="4 5">
    <name type="scientific">Aporhodopirellula aestuarii</name>
    <dbReference type="NCBI Taxonomy" id="2950107"/>
    <lineage>
        <taxon>Bacteria</taxon>
        <taxon>Pseudomonadati</taxon>
        <taxon>Planctomycetota</taxon>
        <taxon>Planctomycetia</taxon>
        <taxon>Pirellulales</taxon>
        <taxon>Pirellulaceae</taxon>
        <taxon>Aporhodopirellula</taxon>
    </lineage>
</organism>
<dbReference type="InterPro" id="IPR001296">
    <property type="entry name" value="Glyco_trans_1"/>
</dbReference>
<dbReference type="SUPFAM" id="SSF53756">
    <property type="entry name" value="UDP-Glycosyltransferase/glycogen phosphorylase"/>
    <property type="match status" value="1"/>
</dbReference>
<accession>A0ABT0U3L1</accession>
<protein>
    <submittedName>
        <fullName evidence="4">Glycosyltransferase family 4 protein</fullName>
    </submittedName>
</protein>
<dbReference type="CDD" id="cd03808">
    <property type="entry name" value="GT4_CapM-like"/>
    <property type="match status" value="1"/>
</dbReference>
<gene>
    <name evidence="4" type="ORF">NB063_12855</name>
</gene>
<evidence type="ECO:0000313" key="4">
    <source>
        <dbReference type="EMBL" id="MCM2371495.1"/>
    </source>
</evidence>
<feature type="domain" description="Glycosyl transferase family 1" evidence="2">
    <location>
        <begin position="239"/>
        <end position="407"/>
    </location>
</feature>
<evidence type="ECO:0000313" key="5">
    <source>
        <dbReference type="Proteomes" id="UP001202961"/>
    </source>
</evidence>
<evidence type="ECO:0000259" key="3">
    <source>
        <dbReference type="Pfam" id="PF13579"/>
    </source>
</evidence>
<dbReference type="PANTHER" id="PTHR12526:SF630">
    <property type="entry name" value="GLYCOSYLTRANSFERASE"/>
    <property type="match status" value="1"/>
</dbReference>
<dbReference type="Gene3D" id="3.40.50.2000">
    <property type="entry name" value="Glycogen Phosphorylase B"/>
    <property type="match status" value="2"/>
</dbReference>
<sequence length="462" mass="51251">MRIAHVITRMIIGGAQENTLFNCQDLVADHGDEVLLVCGPETGPEGDLLGRGSHANSTAPEQGKAEQGKAGQGRGGQGRAASTATKASMPEQFDYRGVPVRIVDSLRRAIHPGHDWRAAKTLRRVLQDFRPDVVHTHSAKGGLLGRHVGWRLYQSSSEQRPIVVHTVHGAPFHDYQSAAARRFFIECERWAARRCHHMISVADAMTDLMVNAGVAPREQFTTISSGMDVEPFLHANDHREQTRQKYGIRDEHVVVGKIARLFHLKGHEDLVRAARVVAQACPNVRFLLVGDGILRGPLQEQIAALGLTENFIFTGLVPPSEVPAMIGAMDMLVHTSYREGLARALPQALIAGKPTISYDIDGAREVVINDETGYLIAPGDEKNLADRITHLATNPDLRLRQGETGQRRFTDQFRHQTMTDEIRKLYTTLIEQTDAAAKHASRYTRVTRHQRDQMTALIKTKN</sequence>